<accession>A0A239CI26</accession>
<dbReference type="InterPro" id="IPR010349">
    <property type="entry name" value="Asparaginase_II"/>
</dbReference>
<dbReference type="OrthoDB" id="9780674at2"/>
<dbReference type="Proteomes" id="UP000198284">
    <property type="component" value="Unassembled WGS sequence"/>
</dbReference>
<name>A0A239CI26_9BURK</name>
<evidence type="ECO:0000313" key="1">
    <source>
        <dbReference type="EMBL" id="SNS19572.1"/>
    </source>
</evidence>
<organism evidence="1 2">
    <name type="scientific">Noviherbaspirillum humi</name>
    <dbReference type="NCBI Taxonomy" id="1688639"/>
    <lineage>
        <taxon>Bacteria</taxon>
        <taxon>Pseudomonadati</taxon>
        <taxon>Pseudomonadota</taxon>
        <taxon>Betaproteobacteria</taxon>
        <taxon>Burkholderiales</taxon>
        <taxon>Oxalobacteraceae</taxon>
        <taxon>Noviherbaspirillum</taxon>
    </lineage>
</organism>
<dbReference type="RefSeq" id="WP_089397663.1">
    <property type="nucleotide sequence ID" value="NZ_FZOT01000001.1"/>
</dbReference>
<protein>
    <submittedName>
        <fullName evidence="1">Asparaginase</fullName>
    </submittedName>
</protein>
<reference evidence="1 2" key="1">
    <citation type="submission" date="2017-06" db="EMBL/GenBank/DDBJ databases">
        <authorList>
            <person name="Kim H.J."/>
            <person name="Triplett B.A."/>
        </authorList>
    </citation>
    <scope>NUCLEOTIDE SEQUENCE [LARGE SCALE GENOMIC DNA]</scope>
    <source>
        <strain evidence="1 2">U15</strain>
    </source>
</reference>
<dbReference type="PANTHER" id="PTHR42110">
    <property type="entry name" value="L-ASPARAGINASE, PUTATIVE (AFU_ORTHOLOGUE AFUA_3G11890)-RELATED"/>
    <property type="match status" value="1"/>
</dbReference>
<proteinExistence type="predicted"/>
<keyword evidence="2" id="KW-1185">Reference proteome</keyword>
<evidence type="ECO:0000313" key="2">
    <source>
        <dbReference type="Proteomes" id="UP000198284"/>
    </source>
</evidence>
<dbReference type="AlphaFoldDB" id="A0A239CI26"/>
<dbReference type="Pfam" id="PF06089">
    <property type="entry name" value="Asparaginase_II"/>
    <property type="match status" value="1"/>
</dbReference>
<sequence length="341" mass="35797">MTSPAASGQALLAQVLRGGEVESSHSGAVAVVDARGRLLHHTGDPHGLTFTRSTLKPFQAMPFVHAGGLERFGYTEAEAALLCASHFGEGKHVQAAQRMLSQAGCGEHHLQCGCHEPLHFGIEGKRPHAGEVFSQLHNNCSGKHAGFLAWCMLHGQPLDSYLDPSHPLQVAVRGSAAHFAGLAEADLRAGIDGCSAPNYAMPLASLALAYARLAQDDPDPAYGEAPRRLFAAMTSHPDMVSGNGRSDLAFMRTAPGDWVAKAGAEGVQALGIRSAGLGIAIKIADGNARALAVVMVDVLRQLGLLSKVEGTPLEAWARPEIRNLRGLPTGAIMPAVQLMKA</sequence>
<gene>
    <name evidence="1" type="ORF">SAMN06265795_101466</name>
</gene>
<dbReference type="PANTHER" id="PTHR42110:SF1">
    <property type="entry name" value="L-ASPARAGINASE, PUTATIVE (AFU_ORTHOLOGUE AFUA_3G11890)-RELATED"/>
    <property type="match status" value="1"/>
</dbReference>
<dbReference type="EMBL" id="FZOT01000001">
    <property type="protein sequence ID" value="SNS19572.1"/>
    <property type="molecule type" value="Genomic_DNA"/>
</dbReference>